<dbReference type="EMBL" id="AMZH03005262">
    <property type="protein sequence ID" value="RRT66854.1"/>
    <property type="molecule type" value="Genomic_DNA"/>
</dbReference>
<name>A0A426ZSL0_ENSVE</name>
<protein>
    <submittedName>
        <fullName evidence="3">Uncharacterized protein</fullName>
    </submittedName>
</protein>
<sequence>MSFALLSLSDGESKLVGKLKGILPNSWALKDMIKAWLVEAGLSLVPRSMIRPFVVVVIIVFFLTNLHRSSVMIGMDLRWMKKASASGSVGQPPQPTTEATPTMGVFTTLVNEHPSERIEGASGASWEHAIESRRRPKEKEPTKETAGGRHCPLMMKELCEMGSWSGEEKYFATRMTELSVPEAGAPMTAQWDDLSVLASFWNDGEIAAAYTRGALHPTIMIQHYGSLSEELVDRAMKSVV</sequence>
<dbReference type="Proteomes" id="UP000287651">
    <property type="component" value="Unassembled WGS sequence"/>
</dbReference>
<gene>
    <name evidence="3" type="ORF">B296_00029546</name>
</gene>
<proteinExistence type="predicted"/>
<accession>A0A426ZSL0</accession>
<evidence type="ECO:0000313" key="4">
    <source>
        <dbReference type="Proteomes" id="UP000287651"/>
    </source>
</evidence>
<dbReference type="AlphaFoldDB" id="A0A426ZSL0"/>
<evidence type="ECO:0000313" key="3">
    <source>
        <dbReference type="EMBL" id="RRT66854.1"/>
    </source>
</evidence>
<organism evidence="3 4">
    <name type="scientific">Ensete ventricosum</name>
    <name type="common">Abyssinian banana</name>
    <name type="synonym">Musa ensete</name>
    <dbReference type="NCBI Taxonomy" id="4639"/>
    <lineage>
        <taxon>Eukaryota</taxon>
        <taxon>Viridiplantae</taxon>
        <taxon>Streptophyta</taxon>
        <taxon>Embryophyta</taxon>
        <taxon>Tracheophyta</taxon>
        <taxon>Spermatophyta</taxon>
        <taxon>Magnoliopsida</taxon>
        <taxon>Liliopsida</taxon>
        <taxon>Zingiberales</taxon>
        <taxon>Musaceae</taxon>
        <taxon>Ensete</taxon>
    </lineage>
</organism>
<feature type="region of interest" description="Disordered" evidence="1">
    <location>
        <begin position="118"/>
        <end position="148"/>
    </location>
</feature>
<keyword evidence="2" id="KW-0472">Membrane</keyword>
<comment type="caution">
    <text evidence="3">The sequence shown here is derived from an EMBL/GenBank/DDBJ whole genome shotgun (WGS) entry which is preliminary data.</text>
</comment>
<evidence type="ECO:0000256" key="1">
    <source>
        <dbReference type="SAM" id="MobiDB-lite"/>
    </source>
</evidence>
<evidence type="ECO:0000256" key="2">
    <source>
        <dbReference type="SAM" id="Phobius"/>
    </source>
</evidence>
<feature type="transmembrane region" description="Helical" evidence="2">
    <location>
        <begin position="49"/>
        <end position="66"/>
    </location>
</feature>
<keyword evidence="2" id="KW-0812">Transmembrane</keyword>
<reference evidence="3 4" key="1">
    <citation type="journal article" date="2014" name="Agronomy (Basel)">
        <title>A Draft Genome Sequence for Ensete ventricosum, the Drought-Tolerant Tree Against Hunger.</title>
        <authorList>
            <person name="Harrison J."/>
            <person name="Moore K.A."/>
            <person name="Paszkiewicz K."/>
            <person name="Jones T."/>
            <person name="Grant M."/>
            <person name="Ambacheew D."/>
            <person name="Muzemil S."/>
            <person name="Studholme D.J."/>
        </authorList>
    </citation>
    <scope>NUCLEOTIDE SEQUENCE [LARGE SCALE GENOMIC DNA]</scope>
</reference>
<feature type="compositionally biased region" description="Basic and acidic residues" evidence="1">
    <location>
        <begin position="128"/>
        <end position="147"/>
    </location>
</feature>
<keyword evidence="2" id="KW-1133">Transmembrane helix</keyword>